<dbReference type="PANTHER" id="PTHR12714:SF9">
    <property type="entry name" value="PROTEIN-S-ISOPRENYLCYSTEINE O-METHYLTRANSFERASE"/>
    <property type="match status" value="1"/>
</dbReference>
<comment type="similarity">
    <text evidence="2 10">Belongs to the class VI-like SAM-binding methyltransferase superfamily. Isoprenylcysteine carboxyl methyltransferase family.</text>
</comment>
<dbReference type="OrthoDB" id="422086at2759"/>
<keyword evidence="6 10" id="KW-0949">S-adenosyl-L-methionine</keyword>
<keyword evidence="8 10" id="KW-1133">Transmembrane helix</keyword>
<evidence type="ECO:0000256" key="9">
    <source>
        <dbReference type="ARBA" id="ARBA00023136"/>
    </source>
</evidence>
<evidence type="ECO:0000256" key="8">
    <source>
        <dbReference type="ARBA" id="ARBA00022989"/>
    </source>
</evidence>
<comment type="caution">
    <text evidence="12">The sequence shown here is derived from an EMBL/GenBank/DDBJ whole genome shotgun (WGS) entry which is preliminary data.</text>
</comment>
<dbReference type="AlphaFoldDB" id="A0A9W7W6M6"/>
<keyword evidence="5" id="KW-0808">Transferase</keyword>
<evidence type="ECO:0000313" key="12">
    <source>
        <dbReference type="EMBL" id="KAH9845057.1"/>
    </source>
</evidence>
<comment type="catalytic activity">
    <reaction evidence="10">
        <text>[protein]-C-terminal S-[(2E,6E)-farnesyl]-L-cysteine + S-adenosyl-L-methionine = [protein]-C-terminal S-[(2E,6E)-farnesyl]-L-cysteine methyl ester + S-adenosyl-L-homocysteine</text>
        <dbReference type="Rhea" id="RHEA:21672"/>
        <dbReference type="Rhea" id="RHEA-COMP:12125"/>
        <dbReference type="Rhea" id="RHEA-COMP:12126"/>
        <dbReference type="ChEBI" id="CHEBI:57856"/>
        <dbReference type="ChEBI" id="CHEBI:59789"/>
        <dbReference type="ChEBI" id="CHEBI:90510"/>
        <dbReference type="ChEBI" id="CHEBI:90511"/>
        <dbReference type="EC" id="2.1.1.100"/>
    </reaction>
</comment>
<dbReference type="InterPro" id="IPR025770">
    <property type="entry name" value="PPMT_MeTrfase"/>
</dbReference>
<dbReference type="PROSITE" id="PS51564">
    <property type="entry name" value="SAM_ICMT"/>
    <property type="match status" value="1"/>
</dbReference>
<dbReference type="Gene3D" id="1.20.120.1630">
    <property type="match status" value="1"/>
</dbReference>
<evidence type="ECO:0000256" key="7">
    <source>
        <dbReference type="ARBA" id="ARBA00022692"/>
    </source>
</evidence>
<dbReference type="EC" id="2.1.1.100" evidence="3 10"/>
<reference evidence="12 13" key="2">
    <citation type="journal article" date="2021" name="Curr. Genet.">
        <title>Genetic response to nitrogen starvation in the aggressive Eucalyptus foliar pathogen Teratosphaeria destructans.</title>
        <authorList>
            <person name="Havenga M."/>
            <person name="Wingfield B.D."/>
            <person name="Wingfield M.J."/>
            <person name="Dreyer L.L."/>
            <person name="Roets F."/>
            <person name="Aylward J."/>
        </authorList>
    </citation>
    <scope>NUCLEOTIDE SEQUENCE [LARGE SCALE GENOMIC DNA]</scope>
    <source>
        <strain evidence="12">CMW44962</strain>
    </source>
</reference>
<evidence type="ECO:0000256" key="3">
    <source>
        <dbReference type="ARBA" id="ARBA00012151"/>
    </source>
</evidence>
<proteinExistence type="inferred from homology"/>
<feature type="compositionally biased region" description="Low complexity" evidence="11">
    <location>
        <begin position="1"/>
        <end position="13"/>
    </location>
</feature>
<organism evidence="12 13">
    <name type="scientific">Teratosphaeria destructans</name>
    <dbReference type="NCBI Taxonomy" id="418781"/>
    <lineage>
        <taxon>Eukaryota</taxon>
        <taxon>Fungi</taxon>
        <taxon>Dikarya</taxon>
        <taxon>Ascomycota</taxon>
        <taxon>Pezizomycotina</taxon>
        <taxon>Dothideomycetes</taxon>
        <taxon>Dothideomycetidae</taxon>
        <taxon>Mycosphaerellales</taxon>
        <taxon>Teratosphaeriaceae</taxon>
        <taxon>Teratosphaeria</taxon>
    </lineage>
</organism>
<keyword evidence="13" id="KW-1185">Reference proteome</keyword>
<evidence type="ECO:0000256" key="4">
    <source>
        <dbReference type="ARBA" id="ARBA00022603"/>
    </source>
</evidence>
<dbReference type="GO" id="GO:0032259">
    <property type="term" value="P:methylation"/>
    <property type="evidence" value="ECO:0007669"/>
    <property type="project" value="UniProtKB-KW"/>
</dbReference>
<dbReference type="InterPro" id="IPR007269">
    <property type="entry name" value="ICMT_MeTrfase"/>
</dbReference>
<gene>
    <name evidence="12" type="ORF">Tdes44962_MAKER06916</name>
</gene>
<dbReference type="Pfam" id="PF04140">
    <property type="entry name" value="ICMT"/>
    <property type="match status" value="1"/>
</dbReference>
<comment type="subcellular location">
    <subcellularLocation>
        <location evidence="10">Endoplasmic reticulum membrane</location>
        <topology evidence="10">Multi-pass membrane protein</topology>
    </subcellularLocation>
    <subcellularLocation>
        <location evidence="1">Membrane</location>
        <topology evidence="1">Multi-pass membrane protein</topology>
    </subcellularLocation>
</comment>
<keyword evidence="10" id="KW-0256">Endoplasmic reticulum</keyword>
<evidence type="ECO:0000256" key="1">
    <source>
        <dbReference type="ARBA" id="ARBA00004141"/>
    </source>
</evidence>
<feature type="transmembrane region" description="Helical" evidence="10">
    <location>
        <begin position="169"/>
        <end position="190"/>
    </location>
</feature>
<accession>A0A9W7W6M6</accession>
<dbReference type="GO" id="GO:0005789">
    <property type="term" value="C:endoplasmic reticulum membrane"/>
    <property type="evidence" value="ECO:0007669"/>
    <property type="project" value="UniProtKB-SubCell"/>
</dbReference>
<evidence type="ECO:0000256" key="10">
    <source>
        <dbReference type="RuleBase" id="RU362022"/>
    </source>
</evidence>
<dbReference type="GO" id="GO:0004671">
    <property type="term" value="F:protein C-terminal S-isoprenylcysteine carboxyl O-methyltransferase activity"/>
    <property type="evidence" value="ECO:0007669"/>
    <property type="project" value="UniProtKB-EC"/>
</dbReference>
<keyword evidence="4 10" id="KW-0489">Methyltransferase</keyword>
<evidence type="ECO:0000313" key="13">
    <source>
        <dbReference type="Proteomes" id="UP001138500"/>
    </source>
</evidence>
<feature type="region of interest" description="Disordered" evidence="11">
    <location>
        <begin position="1"/>
        <end position="59"/>
    </location>
</feature>
<sequence>MARLSASRSATRSNGNATAPALGQRVGAENMKDDESSGAESEFDWNSRPKERNVPTFDPSLLPSGSRSLTAIALQAFSLGFVLAACILSTIYWTYIQPHPIWRFPAFFACLSIFHFLEFYTTAAYNLPALRASSFLLYNNGWAYNVAHGMAATEILVSVFVLPTSFQQFLVVSPWTIVLGIIMVVVGQGFRSVAMAQAGTNFNHLPQRHKKDDHVLVTKGVYKWFRHPSYFGFFWWALGTQVLVGNKVCLLGYAGVLWHFFWKRIIAEEKSLVRFFGQDYQNFKKTTPSGIPFRLCCNWHLKPNTHINTGIERRDLEGSQLSYHSLSPPSLTQIITNLFTVMRAFLPLLPLLPLTLATKAGDTLGQCADVNPDVLNAIGIFCSGSDHIVVPSTYAKNGGYGGPTKQDCVLTDLLGACSPPQWVPKQYCMTQFEQLCAEGYESRGAGQGTWGKNGCQIWTIEP</sequence>
<name>A0A9W7W6M6_9PEZI</name>
<keyword evidence="9 10" id="KW-0472">Membrane</keyword>
<evidence type="ECO:0000256" key="2">
    <source>
        <dbReference type="ARBA" id="ARBA00009140"/>
    </source>
</evidence>
<dbReference type="Proteomes" id="UP001138500">
    <property type="component" value="Unassembled WGS sequence"/>
</dbReference>
<evidence type="ECO:0000256" key="5">
    <source>
        <dbReference type="ARBA" id="ARBA00022679"/>
    </source>
</evidence>
<evidence type="ECO:0000256" key="6">
    <source>
        <dbReference type="ARBA" id="ARBA00022691"/>
    </source>
</evidence>
<feature type="transmembrane region" description="Helical" evidence="10">
    <location>
        <begin position="72"/>
        <end position="95"/>
    </location>
</feature>
<feature type="transmembrane region" description="Helical" evidence="10">
    <location>
        <begin position="142"/>
        <end position="162"/>
    </location>
</feature>
<keyword evidence="7 10" id="KW-0812">Transmembrane</keyword>
<dbReference type="EMBL" id="RIBY02000158">
    <property type="protein sequence ID" value="KAH9845057.1"/>
    <property type="molecule type" value="Genomic_DNA"/>
</dbReference>
<feature type="transmembrane region" description="Helical" evidence="10">
    <location>
        <begin position="102"/>
        <end position="122"/>
    </location>
</feature>
<reference evidence="12 13" key="1">
    <citation type="journal article" date="2018" name="IMA Fungus">
        <title>IMA Genome-F 10: Nine draft genome sequences of Claviceps purpurea s.lat., including C. arundinis, C. humidiphila, and C. cf. spartinae, pseudomolecules for the pitch canker pathogen Fusarium circinatum, draft genome of Davidsoniella eucalypti, Grosmannia galeiformis, Quambalaria eucalypti, and Teratosphaeria destructans.</title>
        <authorList>
            <person name="Wingfield B.D."/>
            <person name="Liu M."/>
            <person name="Nguyen H.D."/>
            <person name="Lane F.A."/>
            <person name="Morgan S.W."/>
            <person name="De Vos L."/>
            <person name="Wilken P.M."/>
            <person name="Duong T.A."/>
            <person name="Aylward J."/>
            <person name="Coetzee M.P."/>
            <person name="Dadej K."/>
            <person name="De Beer Z.W."/>
            <person name="Findlay W."/>
            <person name="Havenga M."/>
            <person name="Kolarik M."/>
            <person name="Menzies J.G."/>
            <person name="Naidoo K."/>
            <person name="Pochopski O."/>
            <person name="Shoukouhi P."/>
            <person name="Santana Q.C."/>
            <person name="Seifert K.A."/>
            <person name="Soal N."/>
            <person name="Steenkamp E.T."/>
            <person name="Tatham C.T."/>
            <person name="van der Nest M.A."/>
            <person name="Wingfield M.J."/>
        </authorList>
    </citation>
    <scope>NUCLEOTIDE SEQUENCE [LARGE SCALE GENOMIC DNA]</scope>
    <source>
        <strain evidence="12">CMW44962</strain>
    </source>
</reference>
<evidence type="ECO:0000256" key="11">
    <source>
        <dbReference type="SAM" id="MobiDB-lite"/>
    </source>
</evidence>
<dbReference type="PANTHER" id="PTHR12714">
    <property type="entry name" value="PROTEIN-S ISOPRENYLCYSTEINE O-METHYLTRANSFERASE"/>
    <property type="match status" value="1"/>
</dbReference>
<protein>
    <recommendedName>
        <fullName evidence="3 10">Protein-S-isoprenylcysteine O-methyltransferase</fullName>
        <ecNumber evidence="3 10">2.1.1.100</ecNumber>
    </recommendedName>
</protein>
<feature type="transmembrane region" description="Helical" evidence="10">
    <location>
        <begin position="233"/>
        <end position="261"/>
    </location>
</feature>